<organism evidence="3 4">
    <name type="scientific">Cellulomonas persica</name>
    <dbReference type="NCBI Taxonomy" id="76861"/>
    <lineage>
        <taxon>Bacteria</taxon>
        <taxon>Bacillati</taxon>
        <taxon>Actinomycetota</taxon>
        <taxon>Actinomycetes</taxon>
        <taxon>Micrococcales</taxon>
        <taxon>Cellulomonadaceae</taxon>
        <taxon>Cellulomonas</taxon>
    </lineage>
</organism>
<feature type="region of interest" description="Disordered" evidence="1">
    <location>
        <begin position="156"/>
        <end position="186"/>
    </location>
</feature>
<dbReference type="GO" id="GO:0003700">
    <property type="term" value="F:DNA-binding transcription factor activity"/>
    <property type="evidence" value="ECO:0007669"/>
    <property type="project" value="InterPro"/>
</dbReference>
<evidence type="ECO:0000313" key="3">
    <source>
        <dbReference type="EMBL" id="GEK19394.1"/>
    </source>
</evidence>
<feature type="domain" description="HTH marR-type" evidence="2">
    <location>
        <begin position="1"/>
        <end position="151"/>
    </location>
</feature>
<reference evidence="3 4" key="1">
    <citation type="submission" date="2019-07" db="EMBL/GenBank/DDBJ databases">
        <title>Whole genome shotgun sequence of Cellulomonas persica NBRC 101101.</title>
        <authorList>
            <person name="Hosoyama A."/>
            <person name="Uohara A."/>
            <person name="Ohji S."/>
            <person name="Ichikawa N."/>
        </authorList>
    </citation>
    <scope>NUCLEOTIDE SEQUENCE [LARGE SCALE GENOMIC DNA]</scope>
    <source>
        <strain evidence="3 4">NBRC 101101</strain>
    </source>
</reference>
<proteinExistence type="predicted"/>
<dbReference type="Proteomes" id="UP000321386">
    <property type="component" value="Unassembled WGS sequence"/>
</dbReference>
<comment type="caution">
    <text evidence="3">The sequence shown here is derived from an EMBL/GenBank/DDBJ whole genome shotgun (WGS) entry which is preliminary data.</text>
</comment>
<keyword evidence="4" id="KW-1185">Reference proteome</keyword>
<dbReference type="SUPFAM" id="SSF46785">
    <property type="entry name" value="Winged helix' DNA-binding domain"/>
    <property type="match status" value="1"/>
</dbReference>
<protein>
    <submittedName>
        <fullName evidence="3">MarR family transcriptional regulator</fullName>
    </submittedName>
</protein>
<evidence type="ECO:0000256" key="1">
    <source>
        <dbReference type="SAM" id="MobiDB-lite"/>
    </source>
</evidence>
<dbReference type="PANTHER" id="PTHR33164:SF99">
    <property type="entry name" value="MARR FAMILY REGULATORY PROTEIN"/>
    <property type="match status" value="1"/>
</dbReference>
<dbReference type="InterPro" id="IPR000835">
    <property type="entry name" value="HTH_MarR-typ"/>
</dbReference>
<dbReference type="SMART" id="SM00347">
    <property type="entry name" value="HTH_MARR"/>
    <property type="match status" value="1"/>
</dbReference>
<dbReference type="PRINTS" id="PR00598">
    <property type="entry name" value="HTHMARR"/>
</dbReference>
<dbReference type="Gene3D" id="1.10.10.10">
    <property type="entry name" value="Winged helix-like DNA-binding domain superfamily/Winged helix DNA-binding domain"/>
    <property type="match status" value="1"/>
</dbReference>
<gene>
    <name evidence="3" type="ORF">CPE01_31270</name>
</gene>
<dbReference type="InterPro" id="IPR036388">
    <property type="entry name" value="WH-like_DNA-bd_sf"/>
</dbReference>
<dbReference type="InterPro" id="IPR039422">
    <property type="entry name" value="MarR/SlyA-like"/>
</dbReference>
<dbReference type="RefSeq" id="WP_146807749.1">
    <property type="nucleotide sequence ID" value="NZ_BJUA01000026.1"/>
</dbReference>
<dbReference type="AlphaFoldDB" id="A0A510UXI3"/>
<dbReference type="PROSITE" id="PS50995">
    <property type="entry name" value="HTH_MARR_2"/>
    <property type="match status" value="1"/>
</dbReference>
<evidence type="ECO:0000313" key="4">
    <source>
        <dbReference type="Proteomes" id="UP000321386"/>
    </source>
</evidence>
<dbReference type="OrthoDB" id="8635520at2"/>
<sequence>MAAVQDSPRWLTPPQTDAWIALVATQVWLPAALDAQLQRDAGITFVEYQVLSWLSMQPGRVARMSEVAPLAHVSLSHLSRIVTRLEKRGWLRREPDPSDGRATLAILTDEGWDKVVATAPGHVEEVQRLVFDNLTDAQVRQLREIGERILSAAKPDLVLPTMPPDHDDAPADPAPDDPAQDDAAQR</sequence>
<dbReference type="InterPro" id="IPR036390">
    <property type="entry name" value="WH_DNA-bd_sf"/>
</dbReference>
<dbReference type="EMBL" id="BJUA01000026">
    <property type="protein sequence ID" value="GEK19394.1"/>
    <property type="molecule type" value="Genomic_DNA"/>
</dbReference>
<evidence type="ECO:0000259" key="2">
    <source>
        <dbReference type="PROSITE" id="PS50995"/>
    </source>
</evidence>
<dbReference type="PANTHER" id="PTHR33164">
    <property type="entry name" value="TRANSCRIPTIONAL REGULATOR, MARR FAMILY"/>
    <property type="match status" value="1"/>
</dbReference>
<name>A0A510UXI3_9CELL</name>
<dbReference type="Pfam" id="PF12802">
    <property type="entry name" value="MarR_2"/>
    <property type="match status" value="1"/>
</dbReference>
<dbReference type="GO" id="GO:0006950">
    <property type="term" value="P:response to stress"/>
    <property type="evidence" value="ECO:0007669"/>
    <property type="project" value="TreeGrafter"/>
</dbReference>
<accession>A0A510UXI3</accession>